<organism evidence="1 2">
    <name type="scientific">Leptospirillum ferriphilum YSK</name>
    <dbReference type="NCBI Taxonomy" id="1441628"/>
    <lineage>
        <taxon>Bacteria</taxon>
        <taxon>Pseudomonadati</taxon>
        <taxon>Nitrospirota</taxon>
        <taxon>Nitrospiria</taxon>
        <taxon>Nitrospirales</taxon>
        <taxon>Nitrospiraceae</taxon>
        <taxon>Leptospirillum</taxon>
    </lineage>
</organism>
<reference evidence="2" key="1">
    <citation type="submission" date="2014-02" db="EMBL/GenBank/DDBJ databases">
        <title>Complete genome sequence and comparative genomic analysis of the nitrogen-fixing bacterium Leptospirillum ferriphilum YSK.</title>
        <authorList>
            <person name="Guo X."/>
            <person name="Yin H."/>
            <person name="Liang Y."/>
            <person name="Hu Q."/>
            <person name="Ma L."/>
            <person name="Xiao Y."/>
            <person name="Zhang X."/>
            <person name="Qiu G."/>
            <person name="Liu X."/>
        </authorList>
    </citation>
    <scope>NUCLEOTIDE SEQUENCE [LARGE SCALE GENOMIC DNA]</scope>
    <source>
        <strain evidence="2">YSK</strain>
    </source>
</reference>
<evidence type="ECO:0000313" key="2">
    <source>
        <dbReference type="Proteomes" id="UP000027059"/>
    </source>
</evidence>
<dbReference type="HOGENOM" id="CLU_672331_0_0_0"/>
<gene>
    <name evidence="1" type="ORF">Y981_02400</name>
</gene>
<sequence length="403" mass="45771">MNIFASPHPFLPHKQHLVAPENIEKIFSEEVPSGSWHAGFSRTGDFLYLSDNLPSPFSGIPTLRGIDAFFQALESFTFPGDLPALHAFRTESRIEPEAGILLRINRKDLTLPPRMAIASRKEGDILHFAFLPTDSRKSDDAPFGAEGLFFRARETLGAITAWLEQIDEETLGIVGAGVFRQNYREEESDVLIRSLRGGLLLKTEKRPVDQLPGLVPDIWSMPRWWGSRIEDTDVPRSIWVHTVLHCARGLPVLTISAHTDFIRQTGISRFRSTLRKMSDQILECSRTFSWGTRFRYARQWLVPAGFDIRQADRILGMLPPKKSASSILIPVRASLKDLREISRKTRMNEPIFWDSQEEQVWVTLQDVTLQSAEDVVRPSLLARLGRLVGTPIPSGLFFERYAR</sequence>
<name>A0A059Y1N7_9BACT</name>
<dbReference type="EMBL" id="CP007243">
    <property type="protein sequence ID" value="AIA31486.1"/>
    <property type="molecule type" value="Genomic_DNA"/>
</dbReference>
<reference evidence="1 2" key="2">
    <citation type="journal article" date="2015" name="Biomed. Res. Int.">
        <title>Effects of Arsenite Resistance on the Growth and Functional Gene Expression of Leptospirillum ferriphilum and Acidithiobacillus thiooxidans in Pure Culture and Coculture.</title>
        <authorList>
            <person name="Jiang H."/>
            <person name="Liang Y."/>
            <person name="Yin H."/>
            <person name="Xiao Y."/>
            <person name="Guo X."/>
            <person name="Xu Y."/>
            <person name="Hu Q."/>
            <person name="Liu H."/>
            <person name="Liu X."/>
        </authorList>
    </citation>
    <scope>NUCLEOTIDE SEQUENCE [LARGE SCALE GENOMIC DNA]</scope>
    <source>
        <strain evidence="1 2">YSK</strain>
    </source>
</reference>
<dbReference type="OrthoDB" id="9814477at2"/>
<protein>
    <submittedName>
        <fullName evidence="1">Uncharacterized protein</fullName>
    </submittedName>
</protein>
<dbReference type="KEGG" id="lfp:Y981_02400"/>
<proteinExistence type="predicted"/>
<dbReference type="Proteomes" id="UP000027059">
    <property type="component" value="Chromosome"/>
</dbReference>
<keyword evidence="2" id="KW-1185">Reference proteome</keyword>
<dbReference type="RefSeq" id="WP_038504556.1">
    <property type="nucleotide sequence ID" value="NZ_CP007243.1"/>
</dbReference>
<accession>A0A059Y1N7</accession>
<evidence type="ECO:0000313" key="1">
    <source>
        <dbReference type="EMBL" id="AIA31486.1"/>
    </source>
</evidence>
<dbReference type="AlphaFoldDB" id="A0A059Y1N7"/>